<keyword evidence="3" id="KW-1185">Reference proteome</keyword>
<feature type="compositionally biased region" description="Polar residues" evidence="1">
    <location>
        <begin position="422"/>
        <end position="439"/>
    </location>
</feature>
<dbReference type="AlphaFoldDB" id="A0A2V5H3J1"/>
<name>A0A2V5H3J1_ASPV1</name>
<feature type="region of interest" description="Disordered" evidence="1">
    <location>
        <begin position="115"/>
        <end position="152"/>
    </location>
</feature>
<evidence type="ECO:0000313" key="2">
    <source>
        <dbReference type="EMBL" id="PYI18538.1"/>
    </source>
</evidence>
<sequence length="491" mass="53522">MTRSSVNSDLMRRPRNMGVLSTLLLPCIQVRKLRRSRRQRDHHTSWSCAGIAEFEEQQQQQQQQGTTEKDLHTHDTEGYTELASFPEKPQPAATTTTTPLTHTKSIRLVSCADSECSTLGPDEGPILEKDDEAGDQEREDFLAGKESAPESGNATLLSLLSDEETDVEQSGGGSPPLVQKVIAMEVVSSSRPPSRAGAGAGTPKSKDDLDLELASRRVPKIQEDRRPRPASMQVHSTGGALKLPEIKSRVIDDIPEDVEEEVVGVRVRPLRQAARKSALLKPTVVEGEDDDDDDENDDKKRSSTWRLSQRKSMIELFSLLQSTAAAVAAAPKFSNLKLPLTQRSPFRFSTNAVVDASPSSVYSTAATTTTSPSRPATAAPSTPPKKAKLPSPPPPTPPPKSPKQLLQQRPLPQTPQRKPRHSSFQEQISPPTATYRTSPSPSPTKKQRRMGTVLFPLTSSFRPTSATEFGVPVQGFGLCFVGVYGLSRGGW</sequence>
<proteinExistence type="predicted"/>
<feature type="compositionally biased region" description="Acidic residues" evidence="1">
    <location>
        <begin position="286"/>
        <end position="296"/>
    </location>
</feature>
<accession>A0A2V5H3J1</accession>
<gene>
    <name evidence="2" type="ORF">BO99DRAFT_460859</name>
</gene>
<feature type="region of interest" description="Disordered" evidence="1">
    <location>
        <begin position="81"/>
        <end position="101"/>
    </location>
</feature>
<feature type="region of interest" description="Disordered" evidence="1">
    <location>
        <begin position="276"/>
        <end position="307"/>
    </location>
</feature>
<feature type="compositionally biased region" description="Pro residues" evidence="1">
    <location>
        <begin position="390"/>
        <end position="401"/>
    </location>
</feature>
<feature type="region of interest" description="Disordered" evidence="1">
    <location>
        <begin position="355"/>
        <end position="450"/>
    </location>
</feature>
<reference evidence="2 3" key="1">
    <citation type="submission" date="2018-02" db="EMBL/GenBank/DDBJ databases">
        <title>The genomes of Aspergillus section Nigri reveals drivers in fungal speciation.</title>
        <authorList>
            <consortium name="DOE Joint Genome Institute"/>
            <person name="Vesth T.C."/>
            <person name="Nybo J."/>
            <person name="Theobald S."/>
            <person name="Brandl J."/>
            <person name="Frisvad J.C."/>
            <person name="Nielsen K.F."/>
            <person name="Lyhne E.K."/>
            <person name="Kogle M.E."/>
            <person name="Kuo A."/>
            <person name="Riley R."/>
            <person name="Clum A."/>
            <person name="Nolan M."/>
            <person name="Lipzen A."/>
            <person name="Salamov A."/>
            <person name="Henrissat B."/>
            <person name="Wiebenga A."/>
            <person name="De vries R.P."/>
            <person name="Grigoriev I.V."/>
            <person name="Mortensen U.H."/>
            <person name="Andersen M.R."/>
            <person name="Baker S.E."/>
        </authorList>
    </citation>
    <scope>NUCLEOTIDE SEQUENCE [LARGE SCALE GENOMIC DNA]</scope>
    <source>
        <strain evidence="2 3">CBS 115571</strain>
    </source>
</reference>
<feature type="compositionally biased region" description="Low complexity" evidence="1">
    <location>
        <begin position="363"/>
        <end position="380"/>
    </location>
</feature>
<dbReference type="OMA" id="WTCAGIS"/>
<feature type="compositionally biased region" description="Low complexity" evidence="1">
    <location>
        <begin position="402"/>
        <end position="416"/>
    </location>
</feature>
<protein>
    <submittedName>
        <fullName evidence="2">Uncharacterized protein</fullName>
    </submittedName>
</protein>
<organism evidence="2 3">
    <name type="scientific">Aspergillus violaceofuscus (strain CBS 115571)</name>
    <dbReference type="NCBI Taxonomy" id="1450538"/>
    <lineage>
        <taxon>Eukaryota</taxon>
        <taxon>Fungi</taxon>
        <taxon>Dikarya</taxon>
        <taxon>Ascomycota</taxon>
        <taxon>Pezizomycotina</taxon>
        <taxon>Eurotiomycetes</taxon>
        <taxon>Eurotiomycetidae</taxon>
        <taxon>Eurotiales</taxon>
        <taxon>Aspergillaceae</taxon>
        <taxon>Aspergillus</taxon>
    </lineage>
</organism>
<dbReference type="EMBL" id="KZ825143">
    <property type="protein sequence ID" value="PYI18538.1"/>
    <property type="molecule type" value="Genomic_DNA"/>
</dbReference>
<evidence type="ECO:0000256" key="1">
    <source>
        <dbReference type="SAM" id="MobiDB-lite"/>
    </source>
</evidence>
<evidence type="ECO:0000313" key="3">
    <source>
        <dbReference type="Proteomes" id="UP000249829"/>
    </source>
</evidence>
<dbReference type="Proteomes" id="UP000249829">
    <property type="component" value="Unassembled WGS sequence"/>
</dbReference>
<feature type="region of interest" description="Disordered" evidence="1">
    <location>
        <begin position="185"/>
        <end position="241"/>
    </location>
</feature>